<keyword evidence="1" id="KW-0812">Transmembrane</keyword>
<evidence type="ECO:0000313" key="3">
    <source>
        <dbReference type="Proteomes" id="UP001187315"/>
    </source>
</evidence>
<protein>
    <submittedName>
        <fullName evidence="2">Uncharacterized protein</fullName>
    </submittedName>
</protein>
<keyword evidence="3" id="KW-1185">Reference proteome</keyword>
<gene>
    <name evidence="2" type="ORF">Q7C36_006317</name>
</gene>
<evidence type="ECO:0000256" key="1">
    <source>
        <dbReference type="SAM" id="Phobius"/>
    </source>
</evidence>
<reference evidence="2" key="1">
    <citation type="submission" date="2023-08" db="EMBL/GenBank/DDBJ databases">
        <title>Pelteobagrus vachellii genome.</title>
        <authorList>
            <person name="Liu H."/>
        </authorList>
    </citation>
    <scope>NUCLEOTIDE SEQUENCE</scope>
    <source>
        <strain evidence="2">PRFRI_2022a</strain>
        <tissue evidence="2">Muscle</tissue>
    </source>
</reference>
<keyword evidence="1" id="KW-0472">Membrane</keyword>
<keyword evidence="1" id="KW-1133">Transmembrane helix</keyword>
<proteinExistence type="predicted"/>
<sequence>MSSCNRTKEIPWRYLLLAAGAAAASVGYYRYSKGDDRKKTTAKMKHTTEVYDQTAEPSLVRHSEIVQDQMMDEFGTGKRSE</sequence>
<organism evidence="2 3">
    <name type="scientific">Tachysurus vachellii</name>
    <name type="common">Darkbarbel catfish</name>
    <name type="synonym">Pelteobagrus vachellii</name>
    <dbReference type="NCBI Taxonomy" id="175792"/>
    <lineage>
        <taxon>Eukaryota</taxon>
        <taxon>Metazoa</taxon>
        <taxon>Chordata</taxon>
        <taxon>Craniata</taxon>
        <taxon>Vertebrata</taxon>
        <taxon>Euteleostomi</taxon>
        <taxon>Actinopterygii</taxon>
        <taxon>Neopterygii</taxon>
        <taxon>Teleostei</taxon>
        <taxon>Ostariophysi</taxon>
        <taxon>Siluriformes</taxon>
        <taxon>Bagridae</taxon>
        <taxon>Tachysurus</taxon>
    </lineage>
</organism>
<evidence type="ECO:0000313" key="2">
    <source>
        <dbReference type="EMBL" id="KAK2854448.1"/>
    </source>
</evidence>
<comment type="caution">
    <text evidence="2">The sequence shown here is derived from an EMBL/GenBank/DDBJ whole genome shotgun (WGS) entry which is preliminary data.</text>
</comment>
<dbReference type="Proteomes" id="UP001187315">
    <property type="component" value="Unassembled WGS sequence"/>
</dbReference>
<name>A0AA88SXJ7_TACVA</name>
<accession>A0AA88SXJ7</accession>
<dbReference type="AlphaFoldDB" id="A0AA88SXJ7"/>
<feature type="transmembrane region" description="Helical" evidence="1">
    <location>
        <begin position="12"/>
        <end position="31"/>
    </location>
</feature>
<dbReference type="EMBL" id="JAVHJS010000006">
    <property type="protein sequence ID" value="KAK2854448.1"/>
    <property type="molecule type" value="Genomic_DNA"/>
</dbReference>